<gene>
    <name evidence="1" type="ORF">IPOD504_LOCUS5570</name>
</gene>
<sequence length="120" mass="13287">MNEISCWDKGRFCEDNIRDGNVSLLIALPERFEVITGTLRSKLSGTRIEECWVFNVSKYRLAFVQIAGGIVRRLHFLWKTLDDLLHIGAGGGGFNTVRAAGAPLSHVTYRGSFRESAGGD</sequence>
<proteinExistence type="predicted"/>
<evidence type="ECO:0000313" key="2">
    <source>
        <dbReference type="Proteomes" id="UP000837857"/>
    </source>
</evidence>
<organism evidence="1 2">
    <name type="scientific">Iphiclides podalirius</name>
    <name type="common">scarce swallowtail</name>
    <dbReference type="NCBI Taxonomy" id="110791"/>
    <lineage>
        <taxon>Eukaryota</taxon>
        <taxon>Metazoa</taxon>
        <taxon>Ecdysozoa</taxon>
        <taxon>Arthropoda</taxon>
        <taxon>Hexapoda</taxon>
        <taxon>Insecta</taxon>
        <taxon>Pterygota</taxon>
        <taxon>Neoptera</taxon>
        <taxon>Endopterygota</taxon>
        <taxon>Lepidoptera</taxon>
        <taxon>Glossata</taxon>
        <taxon>Ditrysia</taxon>
        <taxon>Papilionoidea</taxon>
        <taxon>Papilionidae</taxon>
        <taxon>Papilioninae</taxon>
        <taxon>Iphiclides</taxon>
    </lineage>
</organism>
<evidence type="ECO:0000313" key="1">
    <source>
        <dbReference type="EMBL" id="CAH2046965.1"/>
    </source>
</evidence>
<accession>A0ABN8I5B4</accession>
<protein>
    <submittedName>
        <fullName evidence="1">Uncharacterized protein</fullName>
    </submittedName>
</protein>
<feature type="non-terminal residue" evidence="1">
    <location>
        <position position="1"/>
    </location>
</feature>
<keyword evidence="2" id="KW-1185">Reference proteome</keyword>
<name>A0ABN8I5B4_9NEOP</name>
<dbReference type="EMBL" id="OW152829">
    <property type="protein sequence ID" value="CAH2046965.1"/>
    <property type="molecule type" value="Genomic_DNA"/>
</dbReference>
<dbReference type="Proteomes" id="UP000837857">
    <property type="component" value="Chromosome 17"/>
</dbReference>
<reference evidence="1" key="1">
    <citation type="submission" date="2022-03" db="EMBL/GenBank/DDBJ databases">
        <authorList>
            <person name="Martin H S."/>
        </authorList>
    </citation>
    <scope>NUCLEOTIDE SEQUENCE</scope>
</reference>